<proteinExistence type="predicted"/>
<sequence>MKYPSVPVTCTRLTSDVAASSASSVTVAMVLSCETATQIADSVVGQTTSDHGCPTPPSQCRLWSLSMTPMPSTRLVTTQAMTEGWQSIPVTSLLPRPWMGCTSAPPSAAALILHSQPSIPPTYAHEPPEFHATEVRPIWPNSRSPPASVTEWSLRAYLSTCPSLPTISAV</sequence>
<name>A0A075G9E8_9EURY</name>
<organism evidence="1">
    <name type="scientific">uncultured marine group II/III euryarchaeote KM3_12_H08</name>
    <dbReference type="NCBI Taxonomy" id="1457862"/>
    <lineage>
        <taxon>Archaea</taxon>
        <taxon>Methanobacteriati</taxon>
        <taxon>Methanobacteriota</taxon>
        <taxon>environmental samples</taxon>
    </lineage>
</organism>
<dbReference type="PROSITE" id="PS51257">
    <property type="entry name" value="PROKAR_LIPOPROTEIN"/>
    <property type="match status" value="1"/>
</dbReference>
<protein>
    <submittedName>
        <fullName evidence="1">Uncharacterized protein</fullName>
    </submittedName>
</protein>
<reference evidence="1" key="1">
    <citation type="journal article" date="2014" name="Genome Biol. Evol.">
        <title>Pangenome evidence for extensive interdomain horizontal transfer affecting lineage core and shell genes in uncultured planktonic thaumarchaeota and euryarchaeota.</title>
        <authorList>
            <person name="Deschamps P."/>
            <person name="Zivanovic Y."/>
            <person name="Moreira D."/>
            <person name="Rodriguez-Valera F."/>
            <person name="Lopez-Garcia P."/>
        </authorList>
    </citation>
    <scope>NUCLEOTIDE SEQUENCE</scope>
</reference>
<dbReference type="EMBL" id="KF900587">
    <property type="protein sequence ID" value="AIF00304.1"/>
    <property type="molecule type" value="Genomic_DNA"/>
</dbReference>
<evidence type="ECO:0000313" key="1">
    <source>
        <dbReference type="EMBL" id="AIF00304.1"/>
    </source>
</evidence>
<accession>A0A075G9E8</accession>
<dbReference type="AlphaFoldDB" id="A0A075G9E8"/>